<comment type="caution">
    <text evidence="1">The sequence shown here is derived from an EMBL/GenBank/DDBJ whole genome shotgun (WGS) entry which is preliminary data.</text>
</comment>
<organism evidence="1 2">
    <name type="scientific">Russula earlei</name>
    <dbReference type="NCBI Taxonomy" id="71964"/>
    <lineage>
        <taxon>Eukaryota</taxon>
        <taxon>Fungi</taxon>
        <taxon>Dikarya</taxon>
        <taxon>Basidiomycota</taxon>
        <taxon>Agaricomycotina</taxon>
        <taxon>Agaricomycetes</taxon>
        <taxon>Russulales</taxon>
        <taxon>Russulaceae</taxon>
        <taxon>Russula</taxon>
    </lineage>
</organism>
<reference evidence="1" key="1">
    <citation type="submission" date="2021-03" db="EMBL/GenBank/DDBJ databases">
        <title>Evolutionary priming and transition to the ectomycorrhizal habit in an iconic lineage of mushroom-forming fungi: is preadaptation a requirement?</title>
        <authorList>
            <consortium name="DOE Joint Genome Institute"/>
            <person name="Looney B.P."/>
            <person name="Miyauchi S."/>
            <person name="Morin E."/>
            <person name="Drula E."/>
            <person name="Courty P.E."/>
            <person name="Chicoki N."/>
            <person name="Fauchery L."/>
            <person name="Kohler A."/>
            <person name="Kuo A."/>
            <person name="LaButti K."/>
            <person name="Pangilinan J."/>
            <person name="Lipzen A."/>
            <person name="Riley R."/>
            <person name="Andreopoulos W."/>
            <person name="He G."/>
            <person name="Johnson J."/>
            <person name="Barry K.W."/>
            <person name="Grigoriev I.V."/>
            <person name="Nagy L."/>
            <person name="Hibbett D."/>
            <person name="Henrissat B."/>
            <person name="Matheny P.B."/>
            <person name="Labbe J."/>
            <person name="Martin A.F."/>
        </authorList>
    </citation>
    <scope>NUCLEOTIDE SEQUENCE</scope>
    <source>
        <strain evidence="1">BPL698</strain>
    </source>
</reference>
<keyword evidence="2" id="KW-1185">Reference proteome</keyword>
<dbReference type="EMBL" id="JAGFNK010000124">
    <property type="protein sequence ID" value="KAI9507463.1"/>
    <property type="molecule type" value="Genomic_DNA"/>
</dbReference>
<sequence>MPSTLSRISPAACQRGPGDLPRKKKSSVGSSPTRTGWPSLTCAATGYTRRQLYAVVSDVASYASFVPFCKRPRVLVPPKPVPTPMTPNALQMEAELTAVAGCTQCSSRRRPRAFLFHLTSIS</sequence>
<accession>A0ACC0U763</accession>
<evidence type="ECO:0000313" key="1">
    <source>
        <dbReference type="EMBL" id="KAI9507463.1"/>
    </source>
</evidence>
<evidence type="ECO:0000313" key="2">
    <source>
        <dbReference type="Proteomes" id="UP001207468"/>
    </source>
</evidence>
<protein>
    <submittedName>
        <fullName evidence="1">Uncharacterized protein</fullName>
    </submittedName>
</protein>
<gene>
    <name evidence="1" type="ORF">F5148DRAFT_1204597</name>
</gene>
<name>A0ACC0U763_9AGAM</name>
<dbReference type="Proteomes" id="UP001207468">
    <property type="component" value="Unassembled WGS sequence"/>
</dbReference>
<proteinExistence type="predicted"/>